<protein>
    <recommendedName>
        <fullName evidence="2">Lipase</fullName>
    </recommendedName>
</protein>
<feature type="signal peptide" evidence="3">
    <location>
        <begin position="1"/>
        <end position="16"/>
    </location>
</feature>
<keyword evidence="2" id="KW-0443">Lipid metabolism</keyword>
<sequence length="413" mass="46634">MLFYTVALLLLVGAQGNTHELDIQNLIDLSSAEDSADPEDAHLLVPDLIEKYGYTVEVHNIITSDGYNLTLHRIPHGIDQTYSEGRPIAYVQHGLLCSSADWVVPGPEKGLAYILADAGYDVWMGNARGNRYSRKHNTLDPDDDAKEFWDFSWHEIAVIDVPEMIDFVLNKTGQSKLFHIGHSQGTTTFYIMCSERPEYNDKIIAHFSLAPIAYMKHMTSPLLKLISVAEGGIEFLLGLIGMHEFMPTDGFLHNISKPWCDESVLQPVCTNTLFVLCGFNKNQMNNTLLPIILGHTPAGAATKQLLHYAQEIKSGFFRQYDHGLIGNQKKYGSIFPPNYKLKKVVAPVYLFYSRNDWLSAEVDVNRLYTELGNSQAKMLVADPKWNHLDYMWGIDAPHLVYNKVISLMEQLLL</sequence>
<comment type="similarity">
    <text evidence="1 2">Belongs to the AB hydrolase superfamily. Lipase family.</text>
</comment>
<dbReference type="InterPro" id="IPR029058">
    <property type="entry name" value="AB_hydrolase_fold"/>
</dbReference>
<dbReference type="InterPro" id="IPR006693">
    <property type="entry name" value="AB_hydrolase_lipase"/>
</dbReference>
<keyword evidence="2" id="KW-0442">Lipid degradation</keyword>
<reference evidence="6" key="1">
    <citation type="submission" date="2025-08" db="UniProtKB">
        <authorList>
            <consortium name="RefSeq"/>
        </authorList>
    </citation>
    <scope>IDENTIFICATION</scope>
    <source>
        <tissue evidence="6">Whole Larva</tissue>
    </source>
</reference>
<keyword evidence="2" id="KW-0378">Hydrolase</keyword>
<dbReference type="RefSeq" id="XP_017772755.1">
    <property type="nucleotide sequence ID" value="XM_017917266.1"/>
</dbReference>
<evidence type="ECO:0000259" key="4">
    <source>
        <dbReference type="Pfam" id="PF04083"/>
    </source>
</evidence>
<organism evidence="5 6">
    <name type="scientific">Nicrophorus vespilloides</name>
    <name type="common">Boreal carrion beetle</name>
    <dbReference type="NCBI Taxonomy" id="110193"/>
    <lineage>
        <taxon>Eukaryota</taxon>
        <taxon>Metazoa</taxon>
        <taxon>Ecdysozoa</taxon>
        <taxon>Arthropoda</taxon>
        <taxon>Hexapoda</taxon>
        <taxon>Insecta</taxon>
        <taxon>Pterygota</taxon>
        <taxon>Neoptera</taxon>
        <taxon>Endopterygota</taxon>
        <taxon>Coleoptera</taxon>
        <taxon>Polyphaga</taxon>
        <taxon>Staphyliniformia</taxon>
        <taxon>Silphidae</taxon>
        <taxon>Nicrophorinae</taxon>
        <taxon>Nicrophorus</taxon>
    </lineage>
</organism>
<dbReference type="Proteomes" id="UP000695000">
    <property type="component" value="Unplaced"/>
</dbReference>
<proteinExistence type="inferred from homology"/>
<evidence type="ECO:0000256" key="2">
    <source>
        <dbReference type="PIRNR" id="PIRNR000862"/>
    </source>
</evidence>
<evidence type="ECO:0000256" key="1">
    <source>
        <dbReference type="ARBA" id="ARBA00010701"/>
    </source>
</evidence>
<dbReference type="Pfam" id="PF04083">
    <property type="entry name" value="Abhydro_lipase"/>
    <property type="match status" value="1"/>
</dbReference>
<dbReference type="PANTHER" id="PTHR11005">
    <property type="entry name" value="LYSOSOMAL ACID LIPASE-RELATED"/>
    <property type="match status" value="1"/>
</dbReference>
<feature type="chain" id="PRO_5046843401" description="Lipase" evidence="3">
    <location>
        <begin position="17"/>
        <end position="413"/>
    </location>
</feature>
<keyword evidence="5" id="KW-1185">Reference proteome</keyword>
<dbReference type="PIRSF" id="PIRSF000862">
    <property type="entry name" value="Steryl_ester_lip"/>
    <property type="match status" value="1"/>
</dbReference>
<keyword evidence="3" id="KW-0732">Signal</keyword>
<dbReference type="InterPro" id="IPR025483">
    <property type="entry name" value="Lipase_euk"/>
</dbReference>
<evidence type="ECO:0000256" key="3">
    <source>
        <dbReference type="SAM" id="SignalP"/>
    </source>
</evidence>
<gene>
    <name evidence="6" type="primary">LOC108559894</name>
</gene>
<accession>A0ABM1MDV5</accession>
<dbReference type="Gene3D" id="3.40.50.1820">
    <property type="entry name" value="alpha/beta hydrolase"/>
    <property type="match status" value="1"/>
</dbReference>
<evidence type="ECO:0000313" key="5">
    <source>
        <dbReference type="Proteomes" id="UP000695000"/>
    </source>
</evidence>
<evidence type="ECO:0000313" key="6">
    <source>
        <dbReference type="RefSeq" id="XP_017772755.1"/>
    </source>
</evidence>
<name>A0ABM1MDV5_NICVS</name>
<dbReference type="GeneID" id="108559894"/>
<dbReference type="SUPFAM" id="SSF53474">
    <property type="entry name" value="alpha/beta-Hydrolases"/>
    <property type="match status" value="1"/>
</dbReference>
<feature type="domain" description="Partial AB-hydrolase lipase" evidence="4">
    <location>
        <begin position="45"/>
        <end position="104"/>
    </location>
</feature>